<gene>
    <name evidence="1" type="ORF">EYH45_06355</name>
</gene>
<sequence>MSANEKITWMDSPWRILLDVTKLERIKVWEVQLTRVLRDFTKYLQERGYVDFNLCGIVVLSAATIHRIKTQRLLQQDSPPQPREAPNLIIPEPIQVPFKPETYTTTLRELVEALHEALMQVVTEKTSRTGYVVEESRVELAEFLINFEEELEKFIEEIRRILAERGSITFSELVKGKRKIDAAKTFILLLFAAARDVVILLQEEASQDIIITPGW</sequence>
<organism evidence="1 2">
    <name type="scientific">Caldiarchaeum subterraneum</name>
    <dbReference type="NCBI Taxonomy" id="311458"/>
    <lineage>
        <taxon>Archaea</taxon>
        <taxon>Nitrososphaerota</taxon>
        <taxon>Candidatus Caldarchaeales</taxon>
        <taxon>Candidatus Caldarchaeaceae</taxon>
        <taxon>Candidatus Caldarchaeum</taxon>
    </lineage>
</organism>
<dbReference type="PANTHER" id="PTHR33969">
    <property type="entry name" value="SEGREGATION AND CONDENSATION PROTEIN A"/>
    <property type="match status" value="1"/>
</dbReference>
<reference evidence="1" key="1">
    <citation type="journal article" date="2020" name="ISME J.">
        <title>Gammaproteobacteria mediating utilization of methyl-, sulfur- and petroleum organic compounds in deep ocean hydrothermal plumes.</title>
        <authorList>
            <person name="Zhou Z."/>
            <person name="Liu Y."/>
            <person name="Pan J."/>
            <person name="Cron B.R."/>
            <person name="Toner B.M."/>
            <person name="Anantharaman K."/>
            <person name="Breier J.A."/>
            <person name="Dick G.J."/>
            <person name="Li M."/>
        </authorList>
    </citation>
    <scope>NUCLEOTIDE SEQUENCE</scope>
    <source>
        <strain evidence="1">SZUA-1515</strain>
    </source>
</reference>
<proteinExistence type="predicted"/>
<dbReference type="PANTHER" id="PTHR33969:SF2">
    <property type="entry name" value="SEGREGATION AND CONDENSATION PROTEIN A"/>
    <property type="match status" value="1"/>
</dbReference>
<dbReference type="Gene3D" id="1.10.10.580">
    <property type="entry name" value="Structural maintenance of chromosome 1. Chain E"/>
    <property type="match status" value="1"/>
</dbReference>
<evidence type="ECO:0000313" key="1">
    <source>
        <dbReference type="EMBL" id="HIQ30168.1"/>
    </source>
</evidence>
<dbReference type="EMBL" id="DQVM01000120">
    <property type="protein sequence ID" value="HIQ30168.1"/>
    <property type="molecule type" value="Genomic_DNA"/>
</dbReference>
<evidence type="ECO:0008006" key="3">
    <source>
        <dbReference type="Google" id="ProtNLM"/>
    </source>
</evidence>
<dbReference type="Gene3D" id="6.10.250.2410">
    <property type="match status" value="1"/>
</dbReference>
<accession>A0A833A513</accession>
<dbReference type="InterPro" id="IPR023093">
    <property type="entry name" value="ScpA-like_C"/>
</dbReference>
<dbReference type="AlphaFoldDB" id="A0A833A513"/>
<protein>
    <recommendedName>
        <fullName evidence="3">Chromosome segregation and condensation protein ScpA</fullName>
    </recommendedName>
</protein>
<evidence type="ECO:0000313" key="2">
    <source>
        <dbReference type="Proteomes" id="UP000608579"/>
    </source>
</evidence>
<dbReference type="InterPro" id="IPR003768">
    <property type="entry name" value="ScpA"/>
</dbReference>
<dbReference type="Proteomes" id="UP000608579">
    <property type="component" value="Unassembled WGS sequence"/>
</dbReference>
<name>A0A833A513_CALS0</name>
<comment type="caution">
    <text evidence="1">The sequence shown here is derived from an EMBL/GenBank/DDBJ whole genome shotgun (WGS) entry which is preliminary data.</text>
</comment>